<dbReference type="EMBL" id="CM023476">
    <property type="protein sequence ID" value="KAH7942432.1"/>
    <property type="molecule type" value="Genomic_DNA"/>
</dbReference>
<organism evidence="1 2">
    <name type="scientific">Dermacentor silvarum</name>
    <name type="common">Tick</name>
    <dbReference type="NCBI Taxonomy" id="543639"/>
    <lineage>
        <taxon>Eukaryota</taxon>
        <taxon>Metazoa</taxon>
        <taxon>Ecdysozoa</taxon>
        <taxon>Arthropoda</taxon>
        <taxon>Chelicerata</taxon>
        <taxon>Arachnida</taxon>
        <taxon>Acari</taxon>
        <taxon>Parasitiformes</taxon>
        <taxon>Ixodida</taxon>
        <taxon>Ixodoidea</taxon>
        <taxon>Ixodidae</taxon>
        <taxon>Rhipicephalinae</taxon>
        <taxon>Dermacentor</taxon>
    </lineage>
</organism>
<accession>A0ACB8CID1</accession>
<evidence type="ECO:0000313" key="1">
    <source>
        <dbReference type="EMBL" id="KAH7942432.1"/>
    </source>
</evidence>
<gene>
    <name evidence="1" type="ORF">HPB49_024084</name>
</gene>
<protein>
    <submittedName>
        <fullName evidence="1">Uncharacterized protein</fullName>
    </submittedName>
</protein>
<sequence length="2134" mass="237022">MKQATLFKAWHPKGSTASEVPKPKDKPPDDMVELSDEDDEFLVQAMDATLADNLPSTSAVRDEGSRMQKALEQLEGFDAVAGQTWIYPTNYPVRSYQFNIVQSALFKNTMVILPTGLGKTFIAAVVMYNFYRWYPTGKIVFMAPTRPLVAQQIEACYKIMGIPLEDTLEMTGTVPAGQRAQGWRERRVFFLTPQVMMNDLLRNALRPQDVKCLVIDEAHKALGSYSYCQVVQEIVKYNNQFRILALSATPGTDVKSVRNVLANLMISHVELRTEDSLDIQEFTQKRTIEKVVVPLGEEITELKNKFLGVIRTYLDRLDRSNAIPRVNPESLGKYRMLLLKESFQQNPPSRLSSREVGQLQGYFSLLISLYHAFELLLAHGMQPFFYFLKGIVDGEKSQPRVRYELMHNGDFEDLYKHLEQRLGVPEASANDTLHPTAAAAASSLYENTFSETEGQAAHVVGHPKLAKLEEVILEHFKKFAGNEGGTRVMVFSQYRDSVKEITVQLNRHQPLVKAMNFVGQRAGTAKGFSQKEQLLVVKKFREGGYNVLVSTCVGEEGLDIGEIDLIVCFDAPKSPIRLVQRMGRTGRKREGRIVVLLTEGKEEQAYKESNYKKQNIHRAITSGRQLGNLYEASPRMVPRGINPVCHRMHMTVPEYRSAKSTAASGRGTRSILNFITGKQQKKSGAALNKQEELYYEAHFEVALSTVPLPPVAPSRFLSLRNFRSKWKKTEPEDKSNRPRLSLSSWTQWQCDEQRGRYVAHSSKTKMFVELMRFIENTRYADEELDAYNLELKPFLQMEYVMSSDECLSPDPDLVGAGSKDGNTAKTGRRKKLTKKTGKRVIAEDKKNEETDEEDKDCKAPDNVASPGVNQEGPEDTNKVWKKKKKRRVITDFFKDKSLSHDSSSCISFETDLCERVEEMDCQERAETDEECVVVISSEAQDVDMKEVGDVDTNDLKEEECEPDPPEVEIRTPPRLDVDIFPSPGRVLSPVDVANIVLGQGGVNADNSRNKLVADATLETMECGGGGVPDGECRNSGTRTKSNEIRFSKLEVDSDLEGLLEDDCFDKETCPSSDNHSLHEEPLCTVQKDCEVEETHSKVSERRTEALSQAAVEAWDLIGDVHMDSFCDELFNSEAEMLEDNACSKVDNRKGPVPSPIVISPQDPTAAAEQGKSSEDLFDTKCNKATGRTDSLKLNNEGARPSSPILILSQKLVPPAHSTPCRTIRTRSIVDAAMSPSGAANIPGDICEPSPIRGTMPECTDSSDWNLLGDSDIELFENASDGHVSDPSVSSGGEGECEDMGITELCDFIEENSVVEEARDGGDPVSRRSLSAQRVPSSVTKSVVTRKPTVSCNDSRATESSSANLGNLSAIRNKPDSCAKSLSIEGHQESSRSGLKVENTVNESSSRMTKVESWSILKEGKDVPSMHTSIQDKSTTTRSFSAGQQDPDPNQTSASKRPSFEITVDWSDLDCGSGSDEPATTVKTSTQTQKGRTSLSSTMFNASGMTQSRNIPVALVKPIMCSTVNKTAEVISSGDDSPVQVRRRPCHKRILSQSSTESESSPVAIRRRALGRSLDDSDDDDFQVLTCKKQPQTQKRRPQKVDNKKVPQNSATTGKKPRQSSRNKKNNFIEREADVSADVANSSDESENSSLDQLDESFIDDQTQAPNKTLYLQTVRSPVNTAKFKIGHANHVRYSEVFSQAVSEDEADYVQDSFCVGSDDSSALHQLSSSASEKLEEESPVRSRMKTRQRKRRIHISSASEEESCRTSFVVKSQRIDADDSPISSKHQGKEFAKPALESSRRAAAASEISGCELADLPGNQGRLNTHKIRQEEFRRKHMASLLDKTSPSTDAVCQPSVEAQVPIDNTITIIVDTREIASGTALVSALRASENVRVEVFSLSVGSLVVGRRCCVLRKALADFGNPQNNSRLVAEVKHLFEVYDRPAIILERPQRVKPGERPFKRTKYFDNMLMFLNSTHAKVFFSESQAVYYGQIPAHEFASGKPIDTAKYPGTMGLTLELCAGIIDNEKLSSAETMREEIKEECGYNVPLTSIQRVTSFRSGVGILGAKQELFYVEVTDDMKKTAGGGVEEQGEMIDVVELTKAEAKKMLFDESIMRPAALLFGITWFLEVKSKQ</sequence>
<dbReference type="Proteomes" id="UP000821865">
    <property type="component" value="Chromosome 7"/>
</dbReference>
<evidence type="ECO:0000313" key="2">
    <source>
        <dbReference type="Proteomes" id="UP000821865"/>
    </source>
</evidence>
<name>A0ACB8CID1_DERSI</name>
<reference evidence="1" key="1">
    <citation type="submission" date="2020-05" db="EMBL/GenBank/DDBJ databases">
        <title>Large-scale comparative analyses of tick genomes elucidate their genetic diversity and vector capacities.</title>
        <authorList>
            <person name="Jia N."/>
            <person name="Wang J."/>
            <person name="Shi W."/>
            <person name="Du L."/>
            <person name="Sun Y."/>
            <person name="Zhan W."/>
            <person name="Jiang J."/>
            <person name="Wang Q."/>
            <person name="Zhang B."/>
            <person name="Ji P."/>
            <person name="Sakyi L.B."/>
            <person name="Cui X."/>
            <person name="Yuan T."/>
            <person name="Jiang B."/>
            <person name="Yang W."/>
            <person name="Lam T.T.-Y."/>
            <person name="Chang Q."/>
            <person name="Ding S."/>
            <person name="Wang X."/>
            <person name="Zhu J."/>
            <person name="Ruan X."/>
            <person name="Zhao L."/>
            <person name="Wei J."/>
            <person name="Que T."/>
            <person name="Du C."/>
            <person name="Cheng J."/>
            <person name="Dai P."/>
            <person name="Han X."/>
            <person name="Huang E."/>
            <person name="Gao Y."/>
            <person name="Liu J."/>
            <person name="Shao H."/>
            <person name="Ye R."/>
            <person name="Li L."/>
            <person name="Wei W."/>
            <person name="Wang X."/>
            <person name="Wang C."/>
            <person name="Yang T."/>
            <person name="Huo Q."/>
            <person name="Li W."/>
            <person name="Guo W."/>
            <person name="Chen H."/>
            <person name="Zhou L."/>
            <person name="Ni X."/>
            <person name="Tian J."/>
            <person name="Zhou Y."/>
            <person name="Sheng Y."/>
            <person name="Liu T."/>
            <person name="Pan Y."/>
            <person name="Xia L."/>
            <person name="Li J."/>
            <person name="Zhao F."/>
            <person name="Cao W."/>
        </authorList>
    </citation>
    <scope>NUCLEOTIDE SEQUENCE</scope>
    <source>
        <strain evidence="1">Dsil-2018</strain>
    </source>
</reference>
<proteinExistence type="predicted"/>
<keyword evidence="2" id="KW-1185">Reference proteome</keyword>
<comment type="caution">
    <text evidence="1">The sequence shown here is derived from an EMBL/GenBank/DDBJ whole genome shotgun (WGS) entry which is preliminary data.</text>
</comment>